<comment type="subcellular location">
    <subcellularLocation>
        <location evidence="1">Cell inner membrane</location>
    </subcellularLocation>
</comment>
<dbReference type="InterPro" id="IPR048861">
    <property type="entry name" value="BscB-like_C"/>
</dbReference>
<evidence type="ECO:0000313" key="4">
    <source>
        <dbReference type="Proteomes" id="UP000229314"/>
    </source>
</evidence>
<sequence>MSMARLTSWLLVLLLSTAAIAQDIVLPAPSDETAADTAAKPAAPAVEVTPAIRDGAAHEAAETAAKPELARVSGLAPVSDLPDQIGMGASLPQPGILRLTGEVAAITLMLELPADAAPPQGLRLDMRSAINILPDTALMQVTVNDAAPVNLPLRNFGDFQPVDLPAASLKPGTNRIAIALRQPHRVFCGPDASFAVWTELNLVRSGAVLADTAAPSAQDFGRALQQQTRAGLPLTVLAPQGTDPSVLRQLTDALAGAMQKQTDIQIRDPYDIAPRPGASVLLVQAGAPQLGYRLNGRGAPVMTVAYRDATLADMAEALQALAPLESQAGVGLLSPDRRITLAQLGQGDIVGNTHYFRQDIPFRLPDDWLLLANQRARLDLHYGYADTLPQGAILLVKVNDQTVRLLPLDRDGGKLLAPLPIGFAARLLHAGLNRLSFEMMVPGNPPDIACPPRQTEMLVIARDSSLMVPRSPAMRLPGLGKMLSGLSAPSVKADPQAADPARMQRAAAQLAARLGPAAQPDPAASLLVTDFSTLPDALADVSLRALQEALFPEQPPVATPAQPAATFRLSEAAPATPEADARPARSWSPLAWVEGVGARIGQAAFLDSDESLSEWLGGRRGDALLVALDRSQPQALGLVLGPDAQIRGIGQALAALRSSGQGHGSAALLSNDGSWQLWSPVALPRLHEPVTAMNLLPILGNYASWSPFLFACALLGLGLISVLPALAIVIVYRKWRLR</sequence>
<dbReference type="Pfam" id="PF20916">
    <property type="entry name" value="BscB_a-b"/>
    <property type="match status" value="1"/>
</dbReference>
<keyword evidence="1" id="KW-0732">Signal</keyword>
<reference evidence="3 4" key="1">
    <citation type="submission" date="2017-10" db="EMBL/GenBank/DDBJ databases">
        <title>Complete genome sequence of Paracoccus yeei TT13 isolated from human skin.</title>
        <authorList>
            <person name="Lee K."/>
            <person name="Lim J.Y."/>
            <person name="Hwang I."/>
        </authorList>
    </citation>
    <scope>NUCLEOTIDE SEQUENCE [LARGE SCALE GENOMIC DNA]</scope>
    <source>
        <strain evidence="3 4">TT13</strain>
        <plasmid evidence="4">Plasmid ptt13-3</plasmid>
    </source>
</reference>
<keyword evidence="1" id="KW-0472">Membrane</keyword>
<keyword evidence="1" id="KW-0997">Cell inner membrane</keyword>
<keyword evidence="3" id="KW-0614">Plasmid</keyword>
<geneLocation type="plasmid" evidence="4">
    <name>ptt13-3</name>
</geneLocation>
<dbReference type="Pfam" id="PF03170">
    <property type="entry name" value="BcsB"/>
    <property type="match status" value="2"/>
</dbReference>
<comment type="similarity">
    <text evidence="1">Belongs to the AcsB/BcsB family.</text>
</comment>
<dbReference type="Gene3D" id="3.30.379.30">
    <property type="match status" value="1"/>
</dbReference>
<protein>
    <recommendedName>
        <fullName evidence="1">Cyclic di-GMP-binding protein</fullName>
    </recommendedName>
    <alternativeName>
        <fullName evidence="1">Cellulose synthase regulatory subunit</fullName>
    </alternativeName>
</protein>
<dbReference type="Gene3D" id="3.30.379.20">
    <property type="match status" value="1"/>
</dbReference>
<dbReference type="AlphaFoldDB" id="A0A2D2C6S5"/>
<dbReference type="EMBL" id="CP024425">
    <property type="protein sequence ID" value="ATQ58208.1"/>
    <property type="molecule type" value="Genomic_DNA"/>
</dbReference>
<keyword evidence="1" id="KW-1003">Cell membrane</keyword>
<dbReference type="Gene3D" id="2.60.120.260">
    <property type="entry name" value="Galactose-binding domain-like"/>
    <property type="match status" value="2"/>
</dbReference>
<accession>A0A2D2C6S5</accession>
<keyword evidence="1" id="KW-0812">Transmembrane</keyword>
<feature type="transmembrane region" description="Helical" evidence="1">
    <location>
        <begin position="708"/>
        <end position="732"/>
    </location>
</feature>
<organism evidence="3 4">
    <name type="scientific">Paracoccus yeei</name>
    <dbReference type="NCBI Taxonomy" id="147645"/>
    <lineage>
        <taxon>Bacteria</taxon>
        <taxon>Pseudomonadati</taxon>
        <taxon>Pseudomonadota</taxon>
        <taxon>Alphaproteobacteria</taxon>
        <taxon>Rhodobacterales</taxon>
        <taxon>Paracoccaceae</taxon>
        <taxon>Paracoccus</taxon>
    </lineage>
</organism>
<dbReference type="Gene3D" id="1.20.5.4520">
    <property type="match status" value="1"/>
</dbReference>
<evidence type="ECO:0000259" key="2">
    <source>
        <dbReference type="Pfam" id="PF20916"/>
    </source>
</evidence>
<keyword evidence="1" id="KW-0973">c-di-GMP</keyword>
<comment type="subunit">
    <text evidence="1">Tightly associated with the cellulose synthase catalytic subunit.</text>
</comment>
<feature type="domain" description="Cellulose synthase subunit B-like C-terminal" evidence="2">
    <location>
        <begin position="604"/>
        <end position="733"/>
    </location>
</feature>
<evidence type="ECO:0000256" key="1">
    <source>
        <dbReference type="RuleBase" id="RU365021"/>
    </source>
</evidence>
<keyword evidence="1" id="KW-0135">Cellulose biosynthesis</keyword>
<dbReference type="Proteomes" id="UP000229314">
    <property type="component" value="Plasmid pTT13-3"/>
</dbReference>
<comment type="function">
    <text evidence="1">Binds the cellulose synthase activator, bis-(3'-5') cyclic diguanylic acid (c-di-GMP).</text>
</comment>
<keyword evidence="1" id="KW-1133">Transmembrane helix</keyword>
<feature type="chain" id="PRO_5015214621" description="Cyclic di-GMP-binding protein" evidence="1">
    <location>
        <begin position="22"/>
        <end position="738"/>
    </location>
</feature>
<gene>
    <name evidence="3" type="ORF">PYTT13_20375</name>
</gene>
<comment type="pathway">
    <text evidence="1">Glycan metabolism; bacterial cellulose biosynthesis.</text>
</comment>
<evidence type="ECO:0000313" key="3">
    <source>
        <dbReference type="EMBL" id="ATQ58208.1"/>
    </source>
</evidence>
<dbReference type="GO" id="GO:0006011">
    <property type="term" value="P:UDP-alpha-D-glucose metabolic process"/>
    <property type="evidence" value="ECO:0007669"/>
    <property type="project" value="InterPro"/>
</dbReference>
<dbReference type="GO" id="GO:0030244">
    <property type="term" value="P:cellulose biosynthetic process"/>
    <property type="evidence" value="ECO:0007669"/>
    <property type="project" value="UniProtKB-KW"/>
</dbReference>
<dbReference type="GO" id="GO:0005886">
    <property type="term" value="C:plasma membrane"/>
    <property type="evidence" value="ECO:0007669"/>
    <property type="project" value="UniProtKB-SubCell"/>
</dbReference>
<dbReference type="UniPathway" id="UPA00694"/>
<feature type="signal peptide" evidence="1">
    <location>
        <begin position="1"/>
        <end position="21"/>
    </location>
</feature>
<dbReference type="InterPro" id="IPR018513">
    <property type="entry name" value="Cell_synthase_bac"/>
</dbReference>
<proteinExistence type="inferred from homology"/>
<name>A0A2D2C6S5_9RHOB</name>